<evidence type="ECO:0000256" key="1">
    <source>
        <dbReference type="SAM" id="MobiDB-lite"/>
    </source>
</evidence>
<dbReference type="NCBIfam" id="TIGR03510">
    <property type="entry name" value="XapX"/>
    <property type="match status" value="1"/>
</dbReference>
<name>A0ABU0JJQ9_9HYPH</name>
<reference evidence="2 3" key="1">
    <citation type="submission" date="2023-07" db="EMBL/GenBank/DDBJ databases">
        <title>Genomic Encyclopedia of Type Strains, Phase IV (KMG-IV): sequencing the most valuable type-strain genomes for metagenomic binning, comparative biology and taxonomic classification.</title>
        <authorList>
            <person name="Goeker M."/>
        </authorList>
    </citation>
    <scope>NUCLEOTIDE SEQUENCE [LARGE SCALE GENOMIC DNA]</scope>
    <source>
        <strain evidence="2 3">DSM 19619</strain>
    </source>
</reference>
<protein>
    <submittedName>
        <fullName evidence="2">XapX domain-containing protein</fullName>
    </submittedName>
</protein>
<dbReference type="Proteomes" id="UP001242480">
    <property type="component" value="Unassembled WGS sequence"/>
</dbReference>
<feature type="compositionally biased region" description="Polar residues" evidence="1">
    <location>
        <begin position="58"/>
        <end position="67"/>
    </location>
</feature>
<dbReference type="InterPro" id="IPR009872">
    <property type="entry name" value="DUF1427"/>
</dbReference>
<dbReference type="RefSeq" id="WP_307284268.1">
    <property type="nucleotide sequence ID" value="NZ_JAUSVX010000023.1"/>
</dbReference>
<dbReference type="InterPro" id="IPR020017">
    <property type="entry name" value="XapX_domain"/>
</dbReference>
<evidence type="ECO:0000313" key="2">
    <source>
        <dbReference type="EMBL" id="MDQ0474519.1"/>
    </source>
</evidence>
<sequence length="80" mass="8286">MTDYLLSLLTGLAVGAAYGLVHVRSPAPPAIALLGLLGMLAGERGAVLALRHFGDQQSRAPAAQTQMLPPDDPAARAPRE</sequence>
<proteinExistence type="predicted"/>
<organism evidence="2 3">
    <name type="scientific">Labrys wisconsinensis</name>
    <dbReference type="NCBI Taxonomy" id="425677"/>
    <lineage>
        <taxon>Bacteria</taxon>
        <taxon>Pseudomonadati</taxon>
        <taxon>Pseudomonadota</taxon>
        <taxon>Alphaproteobacteria</taxon>
        <taxon>Hyphomicrobiales</taxon>
        <taxon>Xanthobacteraceae</taxon>
        <taxon>Labrys</taxon>
    </lineage>
</organism>
<keyword evidence="3" id="KW-1185">Reference proteome</keyword>
<gene>
    <name evidence="2" type="ORF">QO011_007560</name>
</gene>
<feature type="region of interest" description="Disordered" evidence="1">
    <location>
        <begin position="58"/>
        <end position="80"/>
    </location>
</feature>
<evidence type="ECO:0000313" key="3">
    <source>
        <dbReference type="Proteomes" id="UP001242480"/>
    </source>
</evidence>
<dbReference type="EMBL" id="JAUSVX010000023">
    <property type="protein sequence ID" value="MDQ0474519.1"/>
    <property type="molecule type" value="Genomic_DNA"/>
</dbReference>
<dbReference type="Pfam" id="PF07235">
    <property type="entry name" value="DUF1427"/>
    <property type="match status" value="1"/>
</dbReference>
<comment type="caution">
    <text evidence="2">The sequence shown here is derived from an EMBL/GenBank/DDBJ whole genome shotgun (WGS) entry which is preliminary data.</text>
</comment>
<accession>A0ABU0JJQ9</accession>